<evidence type="ECO:0000256" key="1">
    <source>
        <dbReference type="SAM" id="MobiDB-lite"/>
    </source>
</evidence>
<proteinExistence type="predicted"/>
<dbReference type="Proteomes" id="UP000607559">
    <property type="component" value="Unassembled WGS sequence"/>
</dbReference>
<organism evidence="2 3">
    <name type="scientific">Puia dinghuensis</name>
    <dbReference type="NCBI Taxonomy" id="1792502"/>
    <lineage>
        <taxon>Bacteria</taxon>
        <taxon>Pseudomonadati</taxon>
        <taxon>Bacteroidota</taxon>
        <taxon>Chitinophagia</taxon>
        <taxon>Chitinophagales</taxon>
        <taxon>Chitinophagaceae</taxon>
        <taxon>Puia</taxon>
    </lineage>
</organism>
<comment type="caution">
    <text evidence="2">The sequence shown here is derived from an EMBL/GenBank/DDBJ whole genome shotgun (WGS) entry which is preliminary data.</text>
</comment>
<accession>A0A8J2XQF5</accession>
<dbReference type="RefSeq" id="WP_188930103.1">
    <property type="nucleotide sequence ID" value="NZ_BMJC01000001.1"/>
</dbReference>
<feature type="region of interest" description="Disordered" evidence="1">
    <location>
        <begin position="1"/>
        <end position="20"/>
    </location>
</feature>
<feature type="compositionally biased region" description="Basic residues" evidence="1">
    <location>
        <begin position="1"/>
        <end position="10"/>
    </location>
</feature>
<evidence type="ECO:0000313" key="3">
    <source>
        <dbReference type="Proteomes" id="UP000607559"/>
    </source>
</evidence>
<reference evidence="2" key="1">
    <citation type="journal article" date="2014" name="Int. J. Syst. Evol. Microbiol.">
        <title>Complete genome sequence of Corynebacterium casei LMG S-19264T (=DSM 44701T), isolated from a smear-ripened cheese.</title>
        <authorList>
            <consortium name="US DOE Joint Genome Institute (JGI-PGF)"/>
            <person name="Walter F."/>
            <person name="Albersmeier A."/>
            <person name="Kalinowski J."/>
            <person name="Ruckert C."/>
        </authorList>
    </citation>
    <scope>NUCLEOTIDE SEQUENCE</scope>
    <source>
        <strain evidence="2">CGMCC 1.15448</strain>
    </source>
</reference>
<protein>
    <submittedName>
        <fullName evidence="2">Uncharacterized protein</fullName>
    </submittedName>
</protein>
<keyword evidence="3" id="KW-1185">Reference proteome</keyword>
<dbReference type="EMBL" id="BMJC01000001">
    <property type="protein sequence ID" value="GGA92698.1"/>
    <property type="molecule type" value="Genomic_DNA"/>
</dbReference>
<gene>
    <name evidence="2" type="ORF">GCM10011511_15110</name>
</gene>
<dbReference type="AlphaFoldDB" id="A0A8J2XQF5"/>
<reference evidence="2" key="2">
    <citation type="submission" date="2020-09" db="EMBL/GenBank/DDBJ databases">
        <authorList>
            <person name="Sun Q."/>
            <person name="Zhou Y."/>
        </authorList>
    </citation>
    <scope>NUCLEOTIDE SEQUENCE</scope>
    <source>
        <strain evidence="2">CGMCC 1.15448</strain>
    </source>
</reference>
<sequence length="59" mass="7034">MSHQHFRIPPRKNAAEETTDSQWHAEYVADTLIDDFDHFSFHRVAIVEFLDAPRFQPHQ</sequence>
<name>A0A8J2XQF5_9BACT</name>
<evidence type="ECO:0000313" key="2">
    <source>
        <dbReference type="EMBL" id="GGA92698.1"/>
    </source>
</evidence>